<dbReference type="OrthoDB" id="5986190at2759"/>
<dbReference type="EMBL" id="KV748658">
    <property type="protein sequence ID" value="OCL13874.1"/>
    <property type="molecule type" value="Genomic_DNA"/>
</dbReference>
<proteinExistence type="predicted"/>
<keyword evidence="3" id="KW-1185">Reference proteome</keyword>
<evidence type="ECO:0000313" key="3">
    <source>
        <dbReference type="Proteomes" id="UP000250140"/>
    </source>
</evidence>
<dbReference type="Gene3D" id="1.25.40.10">
    <property type="entry name" value="Tetratricopeptide repeat domain"/>
    <property type="match status" value="2"/>
</dbReference>
<dbReference type="Pfam" id="PF14420">
    <property type="entry name" value="Clr5"/>
    <property type="match status" value="1"/>
</dbReference>
<protein>
    <submittedName>
        <fullName evidence="2">TPR-like protein</fullName>
    </submittedName>
</protein>
<dbReference type="InterPro" id="IPR025676">
    <property type="entry name" value="Clr5_dom"/>
</dbReference>
<organism evidence="2 3">
    <name type="scientific">Glonium stellatum</name>
    <dbReference type="NCBI Taxonomy" id="574774"/>
    <lineage>
        <taxon>Eukaryota</taxon>
        <taxon>Fungi</taxon>
        <taxon>Dikarya</taxon>
        <taxon>Ascomycota</taxon>
        <taxon>Pezizomycotina</taxon>
        <taxon>Dothideomycetes</taxon>
        <taxon>Pleosporomycetidae</taxon>
        <taxon>Gloniales</taxon>
        <taxon>Gloniaceae</taxon>
        <taxon>Glonium</taxon>
    </lineage>
</organism>
<dbReference type="AlphaFoldDB" id="A0A8E2JY07"/>
<dbReference type="InterPro" id="IPR053137">
    <property type="entry name" value="NLR-like"/>
</dbReference>
<dbReference type="Proteomes" id="UP000250140">
    <property type="component" value="Unassembled WGS sequence"/>
</dbReference>
<evidence type="ECO:0000259" key="1">
    <source>
        <dbReference type="Pfam" id="PF14420"/>
    </source>
</evidence>
<dbReference type="PANTHER" id="PTHR46082">
    <property type="entry name" value="ATP/GTP-BINDING PROTEIN-RELATED"/>
    <property type="match status" value="1"/>
</dbReference>
<dbReference type="Pfam" id="PF13424">
    <property type="entry name" value="TPR_12"/>
    <property type="match status" value="3"/>
</dbReference>
<gene>
    <name evidence="2" type="ORF">AOQ84DRAFT_223927</name>
</gene>
<evidence type="ECO:0000313" key="2">
    <source>
        <dbReference type="EMBL" id="OCL13874.1"/>
    </source>
</evidence>
<dbReference type="SUPFAM" id="SSF48452">
    <property type="entry name" value="TPR-like"/>
    <property type="match status" value="2"/>
</dbReference>
<dbReference type="InterPro" id="IPR011990">
    <property type="entry name" value="TPR-like_helical_dom_sf"/>
</dbReference>
<name>A0A8E2JY07_9PEZI</name>
<reference evidence="2 3" key="1">
    <citation type="journal article" date="2016" name="Nat. Commun.">
        <title>Ectomycorrhizal ecology is imprinted in the genome of the dominant symbiotic fungus Cenococcum geophilum.</title>
        <authorList>
            <consortium name="DOE Joint Genome Institute"/>
            <person name="Peter M."/>
            <person name="Kohler A."/>
            <person name="Ohm R.A."/>
            <person name="Kuo A."/>
            <person name="Krutzmann J."/>
            <person name="Morin E."/>
            <person name="Arend M."/>
            <person name="Barry K.W."/>
            <person name="Binder M."/>
            <person name="Choi C."/>
            <person name="Clum A."/>
            <person name="Copeland A."/>
            <person name="Grisel N."/>
            <person name="Haridas S."/>
            <person name="Kipfer T."/>
            <person name="LaButti K."/>
            <person name="Lindquist E."/>
            <person name="Lipzen A."/>
            <person name="Maire R."/>
            <person name="Meier B."/>
            <person name="Mihaltcheva S."/>
            <person name="Molinier V."/>
            <person name="Murat C."/>
            <person name="Poggeler S."/>
            <person name="Quandt C.A."/>
            <person name="Sperisen C."/>
            <person name="Tritt A."/>
            <person name="Tisserant E."/>
            <person name="Crous P.W."/>
            <person name="Henrissat B."/>
            <person name="Nehls U."/>
            <person name="Egli S."/>
            <person name="Spatafora J.W."/>
            <person name="Grigoriev I.V."/>
            <person name="Martin F.M."/>
        </authorList>
    </citation>
    <scope>NUCLEOTIDE SEQUENCE [LARGE SCALE GENOMIC DNA]</scope>
    <source>
        <strain evidence="2 3">CBS 207.34</strain>
    </source>
</reference>
<dbReference type="PANTHER" id="PTHR46082:SF6">
    <property type="entry name" value="AAA+ ATPASE DOMAIN-CONTAINING PROTEIN-RELATED"/>
    <property type="match status" value="1"/>
</dbReference>
<sequence>MSSLSNSSGEGAYQDVFMEDSVDDLFLSSLLRLEPFSPIGMQTPPNQTTESSGIYPILEEYTWETLPPPGPPISGAGQIPPASNPFPTPDVVSQAQNFQLSSNAEDVASTSMPQLTSARKRKAPTLRADAWNPYKYRIIELHIEQDLPLTQVKEVMEKEFGFKAEIRQYRTRISQWRLDKNVKSNEMRAIVRKKQQRKLLEPSKRELDFAVRGSIVETEKIDRWMKRHNIPESKIYPASPNASTPSDVWCKTISERTSVVPSPTPSAMTSTSVMRAISPFGQSPHPSSPALSEVGIIQSTFSKFTGRSPAPIRRTLPYLPGISGPPQNHSAMLQEGLSNEVSGPFFGGLNVQERLLPHDSSESLQYSQTIEAPTLSVEFRYRQDDEENLRLELSRLETQYGKDHPETFRVLNDLGRVLFSQGRYKSAEELFRQLIIASRKWHGDNGIHTLRASVNLGGVWLEQGHYAKAEGILRRGWESLRDIQGYEGTNTICSMVALASSIVSQDRLKEAEEMMVQALGICERVLTKEGLMTLRVMSDLSSVYRGQGRLKEAEEMLKELLDIRLRLLGPNHLDTLHASVNYARILRDQGYIDKAAELLAQMLEVHKSVLGQGHPQTLVAMCGLAVTQERRGYKKEALELLISSVQLSMEVLGANHPHTVSRRNYLDGLMQG</sequence>
<feature type="domain" description="Clr5" evidence="1">
    <location>
        <begin position="128"/>
        <end position="180"/>
    </location>
</feature>
<accession>A0A8E2JY07</accession>